<name>A0A9Q8QKV5_9HYPO</name>
<evidence type="ECO:0000313" key="3">
    <source>
        <dbReference type="Proteomes" id="UP000829364"/>
    </source>
</evidence>
<dbReference type="EMBL" id="CP086360">
    <property type="protein sequence ID" value="UNI21465.1"/>
    <property type="molecule type" value="Genomic_DNA"/>
</dbReference>
<sequence length="142" mass="14001">MAVVASASPIQRTAGRDAAGKDLVGRSPQSQNGVPAVPVANGAPAPKQSAPLPPAPGQNSTPLPPQAPTPSVPLPTSNVPLPTSNVPPPAPQAPAPAPAAEDSEAAALKKTPPVAGLMNVNGLDLAAMLDSFFKGLHGNHGM</sequence>
<feature type="region of interest" description="Disordered" evidence="1">
    <location>
        <begin position="1"/>
        <end position="106"/>
    </location>
</feature>
<evidence type="ECO:0000256" key="1">
    <source>
        <dbReference type="SAM" id="MobiDB-lite"/>
    </source>
</evidence>
<feature type="compositionally biased region" description="Low complexity" evidence="1">
    <location>
        <begin position="32"/>
        <end position="46"/>
    </location>
</feature>
<dbReference type="AlphaFoldDB" id="A0A9Q8QKV5"/>
<feature type="compositionally biased region" description="Pro residues" evidence="1">
    <location>
        <begin position="85"/>
        <end position="97"/>
    </location>
</feature>
<accession>A0A9Q8QKV5</accession>
<feature type="compositionally biased region" description="Basic and acidic residues" evidence="1">
    <location>
        <begin position="14"/>
        <end position="24"/>
    </location>
</feature>
<organism evidence="2 3">
    <name type="scientific">Purpureocillium takamizusanense</name>
    <dbReference type="NCBI Taxonomy" id="2060973"/>
    <lineage>
        <taxon>Eukaryota</taxon>
        <taxon>Fungi</taxon>
        <taxon>Dikarya</taxon>
        <taxon>Ascomycota</taxon>
        <taxon>Pezizomycotina</taxon>
        <taxon>Sordariomycetes</taxon>
        <taxon>Hypocreomycetidae</taxon>
        <taxon>Hypocreales</taxon>
        <taxon>Ophiocordycipitaceae</taxon>
        <taxon>Purpureocillium</taxon>
    </lineage>
</organism>
<keyword evidence="3" id="KW-1185">Reference proteome</keyword>
<evidence type="ECO:0000313" key="2">
    <source>
        <dbReference type="EMBL" id="UNI21465.1"/>
    </source>
</evidence>
<protein>
    <submittedName>
        <fullName evidence="2">Uncharacterized protein</fullName>
    </submittedName>
</protein>
<gene>
    <name evidence="2" type="ORF">JDV02_007454</name>
</gene>
<reference evidence="2" key="1">
    <citation type="submission" date="2021-11" db="EMBL/GenBank/DDBJ databases">
        <title>Purpureocillium_takamizusanense_genome.</title>
        <authorList>
            <person name="Nguyen N.-H."/>
        </authorList>
    </citation>
    <scope>NUCLEOTIDE SEQUENCE</scope>
    <source>
        <strain evidence="2">PT3</strain>
    </source>
</reference>
<dbReference type="KEGG" id="ptkz:JDV02_007454"/>
<dbReference type="RefSeq" id="XP_047844946.1">
    <property type="nucleotide sequence ID" value="XM_047988947.1"/>
</dbReference>
<dbReference type="Proteomes" id="UP000829364">
    <property type="component" value="Chromosome 7"/>
</dbReference>
<feature type="compositionally biased region" description="Polar residues" evidence="1">
    <location>
        <begin position="74"/>
        <end position="84"/>
    </location>
</feature>
<feature type="compositionally biased region" description="Pro residues" evidence="1">
    <location>
        <begin position="51"/>
        <end position="73"/>
    </location>
</feature>
<dbReference type="GeneID" id="72069402"/>
<proteinExistence type="predicted"/>